<accession>U2YZ35</accession>
<dbReference type="EMBL" id="BATB01000003">
    <property type="protein sequence ID" value="GAD54325.1"/>
    <property type="molecule type" value="Genomic_DNA"/>
</dbReference>
<evidence type="ECO:0000313" key="1">
    <source>
        <dbReference type="EMBL" id="GAD54325.1"/>
    </source>
</evidence>
<keyword evidence="2" id="KW-1185">Reference proteome</keyword>
<gene>
    <name evidence="1" type="ORF">MBELCI_0377</name>
</gene>
<protein>
    <submittedName>
        <fullName evidence="1">Uncharacterized protein</fullName>
    </submittedName>
</protein>
<name>U2YZ35_9RHOB</name>
<sequence length="45" mass="4873">MIECDAGNGVAASRLALDGLKMAAGRDHVGMTCSIRRSRRRLEVQ</sequence>
<dbReference type="Proteomes" id="UP000016566">
    <property type="component" value="Unassembled WGS sequence"/>
</dbReference>
<organism evidence="1 2">
    <name type="scientific">Limimaricola cinnabarinus LL-001</name>
    <dbReference type="NCBI Taxonomy" id="1337093"/>
    <lineage>
        <taxon>Bacteria</taxon>
        <taxon>Pseudomonadati</taxon>
        <taxon>Pseudomonadota</taxon>
        <taxon>Alphaproteobacteria</taxon>
        <taxon>Rhodobacterales</taxon>
        <taxon>Paracoccaceae</taxon>
        <taxon>Limimaricola</taxon>
    </lineage>
</organism>
<dbReference type="AlphaFoldDB" id="U2YZ35"/>
<comment type="caution">
    <text evidence="1">The sequence shown here is derived from an EMBL/GenBank/DDBJ whole genome shotgun (WGS) entry which is preliminary data.</text>
</comment>
<proteinExistence type="predicted"/>
<reference evidence="1" key="1">
    <citation type="journal article" date="2013" name="Genome Announc.">
        <title>Draft Genome Sequence of Loktanella cinnabarina LL-001T, Isolated from Deep-Sea Floor Sediment.</title>
        <authorList>
            <person name="Nishi S."/>
            <person name="Tsubouchi T."/>
            <person name="Takaki Y."/>
            <person name="Koyanagi R."/>
            <person name="Satoh N."/>
            <person name="Maruyama T."/>
            <person name="Hatada Y."/>
        </authorList>
    </citation>
    <scope>NUCLEOTIDE SEQUENCE [LARGE SCALE GENOMIC DNA]</scope>
    <source>
        <strain evidence="1">LL-001</strain>
    </source>
</reference>
<evidence type="ECO:0000313" key="2">
    <source>
        <dbReference type="Proteomes" id="UP000016566"/>
    </source>
</evidence>